<dbReference type="Gene3D" id="4.10.1100.10">
    <property type="entry name" value="Transcription factor, SBP-box domain"/>
    <property type="match status" value="1"/>
</dbReference>
<dbReference type="GO" id="GO:0005634">
    <property type="term" value="C:nucleus"/>
    <property type="evidence" value="ECO:0000318"/>
    <property type="project" value="GO_Central"/>
</dbReference>
<dbReference type="GO" id="GO:0001216">
    <property type="term" value="F:DNA-binding transcription activator activity"/>
    <property type="evidence" value="ECO:0000318"/>
    <property type="project" value="GO_Central"/>
</dbReference>
<dbReference type="InterPro" id="IPR044817">
    <property type="entry name" value="SBP-like"/>
</dbReference>
<dbReference type="PANTHER" id="PTHR31251">
    <property type="entry name" value="SQUAMOSA PROMOTER-BINDING-LIKE PROTEIN 4"/>
    <property type="match status" value="1"/>
</dbReference>
<evidence type="ECO:0000256" key="7">
    <source>
        <dbReference type="ARBA" id="ARBA00023163"/>
    </source>
</evidence>
<evidence type="ECO:0000259" key="11">
    <source>
        <dbReference type="PROSITE" id="PS51141"/>
    </source>
</evidence>
<dbReference type="Proteomes" id="UP000036987">
    <property type="component" value="Unassembled WGS sequence"/>
</dbReference>
<name>A0A0K9PJ44_ZOSMR</name>
<evidence type="ECO:0000313" key="13">
    <source>
        <dbReference type="Proteomes" id="UP000036987"/>
    </source>
</evidence>
<keyword evidence="2" id="KW-0479">Metal-binding</keyword>
<dbReference type="EMBL" id="LFYR01000852">
    <property type="protein sequence ID" value="KMZ68255.1"/>
    <property type="molecule type" value="Genomic_DNA"/>
</dbReference>
<dbReference type="InterPro" id="IPR036893">
    <property type="entry name" value="SBP_sf"/>
</dbReference>
<keyword evidence="7" id="KW-0804">Transcription</keyword>
<keyword evidence="13" id="KW-1185">Reference proteome</keyword>
<feature type="region of interest" description="Disordered" evidence="10">
    <location>
        <begin position="231"/>
        <end position="276"/>
    </location>
</feature>
<proteinExistence type="predicted"/>
<evidence type="ECO:0000256" key="1">
    <source>
        <dbReference type="ARBA" id="ARBA00004123"/>
    </source>
</evidence>
<dbReference type="PANTHER" id="PTHR31251:SF169">
    <property type="entry name" value="SQUAMOSA PROMOTER-BINDING-LIKE PROTEIN 8"/>
    <property type="match status" value="1"/>
</dbReference>
<dbReference type="GO" id="GO:0000976">
    <property type="term" value="F:transcription cis-regulatory region binding"/>
    <property type="evidence" value="ECO:0000318"/>
    <property type="project" value="GO_Central"/>
</dbReference>
<keyword evidence="6" id="KW-0238">DNA-binding</keyword>
<evidence type="ECO:0000256" key="3">
    <source>
        <dbReference type="ARBA" id="ARBA00022771"/>
    </source>
</evidence>
<dbReference type="OrthoDB" id="514967at2759"/>
<comment type="subcellular location">
    <subcellularLocation>
        <location evidence="1">Nucleus</location>
    </subcellularLocation>
</comment>
<keyword evidence="5" id="KW-0805">Transcription regulation</keyword>
<dbReference type="Pfam" id="PF03110">
    <property type="entry name" value="SBP"/>
    <property type="match status" value="1"/>
</dbReference>
<dbReference type="AlphaFoldDB" id="A0A0K9PJ44"/>
<evidence type="ECO:0000256" key="10">
    <source>
        <dbReference type="SAM" id="MobiDB-lite"/>
    </source>
</evidence>
<dbReference type="InterPro" id="IPR004333">
    <property type="entry name" value="SBP_dom"/>
</dbReference>
<comment type="caution">
    <text evidence="12">The sequence shown here is derived from an EMBL/GenBank/DDBJ whole genome shotgun (WGS) entry which is preliminary data.</text>
</comment>
<evidence type="ECO:0000256" key="4">
    <source>
        <dbReference type="ARBA" id="ARBA00022833"/>
    </source>
</evidence>
<dbReference type="PROSITE" id="PS51141">
    <property type="entry name" value="ZF_SBP"/>
    <property type="match status" value="1"/>
</dbReference>
<evidence type="ECO:0000256" key="2">
    <source>
        <dbReference type="ARBA" id="ARBA00022723"/>
    </source>
</evidence>
<evidence type="ECO:0000256" key="6">
    <source>
        <dbReference type="ARBA" id="ARBA00023125"/>
    </source>
</evidence>
<keyword evidence="8" id="KW-0539">Nucleus</keyword>
<dbReference type="SUPFAM" id="SSF103612">
    <property type="entry name" value="SBT domain"/>
    <property type="match status" value="1"/>
</dbReference>
<feature type="compositionally biased region" description="Low complexity" evidence="10">
    <location>
        <begin position="242"/>
        <end position="255"/>
    </location>
</feature>
<evidence type="ECO:0000256" key="5">
    <source>
        <dbReference type="ARBA" id="ARBA00023015"/>
    </source>
</evidence>
<feature type="domain" description="SBP-type" evidence="11">
    <location>
        <begin position="164"/>
        <end position="241"/>
    </location>
</feature>
<keyword evidence="4" id="KW-0862">Zinc</keyword>
<evidence type="ECO:0000256" key="8">
    <source>
        <dbReference type="ARBA" id="ARBA00023242"/>
    </source>
</evidence>
<gene>
    <name evidence="12" type="ORF">ZOSMA_244G00080</name>
</gene>
<dbReference type="OMA" id="WETNSHN"/>
<evidence type="ECO:0000313" key="12">
    <source>
        <dbReference type="EMBL" id="KMZ68255.1"/>
    </source>
</evidence>
<feature type="region of interest" description="Disordered" evidence="10">
    <location>
        <begin position="419"/>
        <end position="441"/>
    </location>
</feature>
<protein>
    <recommendedName>
        <fullName evidence="11">SBP-type domain-containing protein</fullName>
    </recommendedName>
</protein>
<evidence type="ECO:0000256" key="9">
    <source>
        <dbReference type="PROSITE-ProRule" id="PRU00470"/>
    </source>
</evidence>
<dbReference type="FunFam" id="4.10.1100.10:FF:000001">
    <property type="entry name" value="Squamosa promoter-binding-like protein 14"/>
    <property type="match status" value="1"/>
</dbReference>
<accession>A0A0K9PJ44</accession>
<organism evidence="12 13">
    <name type="scientific">Zostera marina</name>
    <name type="common">Eelgrass</name>
    <dbReference type="NCBI Taxonomy" id="29655"/>
    <lineage>
        <taxon>Eukaryota</taxon>
        <taxon>Viridiplantae</taxon>
        <taxon>Streptophyta</taxon>
        <taxon>Embryophyta</taxon>
        <taxon>Tracheophyta</taxon>
        <taxon>Spermatophyta</taxon>
        <taxon>Magnoliopsida</taxon>
        <taxon>Liliopsida</taxon>
        <taxon>Zosteraceae</taxon>
        <taxon>Zostera</taxon>
    </lineage>
</organism>
<keyword evidence="3 9" id="KW-0863">Zinc-finger</keyword>
<sequence length="455" mass="50813">MNNTSTSEDDNGYVPSSMLSFVSTMENNANTSDSKNNKHSQVWDWVDYGNNNHHHQLAATPTPVVTATPPFLSNAGANPFLDCQSSLLPMPPSNFPFYSPLQPDFQHQHQPNGLIKMEDCSDMVAVGQIGLNLGHRTYFSSGDTLAIDRLFRRSRGLYQMNQQIPRCQAEGCKADLSGAKHYHRRHKVCEFHSKATVVVANGLQQRFCQQCSRFHVLVEFDEAKRSCRKRLADHNRRRRKPQPTTSQSSTDPSAPNNSTETSNDETKQQNQTSMNQISSRQICSSIFFWTTANTGTPISSCTAASAATVCTFATNSMCIDSPKDRNHNHHHHHLNHSSSGNDNKVTLSSNGPCLSLGGAEEGNFGFYSTNSYNHQSSRPFVVMSDDDNSHYHHNNNHMSTSSSSATYYHHSHHNFFNEASQSSPVVRPSDQSSDQQQHANQMQHLGQGLFEVDFM</sequence>
<reference evidence="13" key="1">
    <citation type="journal article" date="2016" name="Nature">
        <title>The genome of the seagrass Zostera marina reveals angiosperm adaptation to the sea.</title>
        <authorList>
            <person name="Olsen J.L."/>
            <person name="Rouze P."/>
            <person name="Verhelst B."/>
            <person name="Lin Y.-C."/>
            <person name="Bayer T."/>
            <person name="Collen J."/>
            <person name="Dattolo E."/>
            <person name="De Paoli E."/>
            <person name="Dittami S."/>
            <person name="Maumus F."/>
            <person name="Michel G."/>
            <person name="Kersting A."/>
            <person name="Lauritano C."/>
            <person name="Lohaus R."/>
            <person name="Toepel M."/>
            <person name="Tonon T."/>
            <person name="Vanneste K."/>
            <person name="Amirebrahimi M."/>
            <person name="Brakel J."/>
            <person name="Bostroem C."/>
            <person name="Chovatia M."/>
            <person name="Grimwood J."/>
            <person name="Jenkins J.W."/>
            <person name="Jueterbock A."/>
            <person name="Mraz A."/>
            <person name="Stam W.T."/>
            <person name="Tice H."/>
            <person name="Bornberg-Bauer E."/>
            <person name="Green P.J."/>
            <person name="Pearson G.A."/>
            <person name="Procaccini G."/>
            <person name="Duarte C.M."/>
            <person name="Schmutz J."/>
            <person name="Reusch T.B.H."/>
            <person name="Van de Peer Y."/>
        </authorList>
    </citation>
    <scope>NUCLEOTIDE SEQUENCE [LARGE SCALE GENOMIC DNA]</scope>
    <source>
        <strain evidence="13">cv. Finnish</strain>
    </source>
</reference>
<dbReference type="GO" id="GO:0008270">
    <property type="term" value="F:zinc ion binding"/>
    <property type="evidence" value="ECO:0007669"/>
    <property type="project" value="UniProtKB-KW"/>
</dbReference>
<dbReference type="STRING" id="29655.A0A0K9PJ44"/>